<evidence type="ECO:0000313" key="2">
    <source>
        <dbReference type="EMBL" id="MDO7882293.1"/>
    </source>
</evidence>
<name>A0ABT9BPD8_9MICO</name>
<dbReference type="RefSeq" id="WP_305002672.1">
    <property type="nucleotide sequence ID" value="NZ_JAUQUB010000001.1"/>
</dbReference>
<keyword evidence="3" id="KW-1185">Reference proteome</keyword>
<feature type="region of interest" description="Disordered" evidence="1">
    <location>
        <begin position="59"/>
        <end position="78"/>
    </location>
</feature>
<evidence type="ECO:0000313" key="3">
    <source>
        <dbReference type="Proteomes" id="UP001241072"/>
    </source>
</evidence>
<feature type="region of interest" description="Disordered" evidence="1">
    <location>
        <begin position="1"/>
        <end position="20"/>
    </location>
</feature>
<protein>
    <submittedName>
        <fullName evidence="2">Uncharacterized protein</fullName>
    </submittedName>
</protein>
<gene>
    <name evidence="2" type="ORF">Q5716_08660</name>
</gene>
<feature type="compositionally biased region" description="Low complexity" evidence="1">
    <location>
        <begin position="1"/>
        <end position="14"/>
    </location>
</feature>
<reference evidence="2 3" key="1">
    <citation type="submission" date="2023-07" db="EMBL/GenBank/DDBJ databases">
        <title>Protaetiibacter sp. nov WY-16 isolated from soil.</title>
        <authorList>
            <person name="Liu B."/>
            <person name="Wan Y."/>
        </authorList>
    </citation>
    <scope>NUCLEOTIDE SEQUENCE [LARGE SCALE GENOMIC DNA]</scope>
    <source>
        <strain evidence="2 3">WY-16</strain>
    </source>
</reference>
<sequence>MTATPAFASRSYSARSRRAQAHGIDRLVMRLSMAALLWARRRADRAELARDDLVRLRQQSEAAERREHESALLAARVR</sequence>
<accession>A0ABT9BPD8</accession>
<evidence type="ECO:0000256" key="1">
    <source>
        <dbReference type="SAM" id="MobiDB-lite"/>
    </source>
</evidence>
<proteinExistence type="predicted"/>
<dbReference type="Proteomes" id="UP001241072">
    <property type="component" value="Unassembled WGS sequence"/>
</dbReference>
<comment type="caution">
    <text evidence="2">The sequence shown here is derived from an EMBL/GenBank/DDBJ whole genome shotgun (WGS) entry which is preliminary data.</text>
</comment>
<organism evidence="2 3">
    <name type="scientific">Antiquaquibacter soli</name>
    <dbReference type="NCBI Taxonomy" id="3064523"/>
    <lineage>
        <taxon>Bacteria</taxon>
        <taxon>Bacillati</taxon>
        <taxon>Actinomycetota</taxon>
        <taxon>Actinomycetes</taxon>
        <taxon>Micrococcales</taxon>
        <taxon>Microbacteriaceae</taxon>
        <taxon>Antiquaquibacter</taxon>
    </lineage>
</organism>
<dbReference type="EMBL" id="JAUQUB010000001">
    <property type="protein sequence ID" value="MDO7882293.1"/>
    <property type="molecule type" value="Genomic_DNA"/>
</dbReference>